<dbReference type="AlphaFoldDB" id="A0AAD3DXQ8"/>
<dbReference type="PANTHER" id="PTHR11920:SF335">
    <property type="entry name" value="GUANYLATE CYCLASE"/>
    <property type="match status" value="1"/>
</dbReference>
<dbReference type="SUPFAM" id="SSF55073">
    <property type="entry name" value="Nucleotide cyclase"/>
    <property type="match status" value="1"/>
</dbReference>
<feature type="region of interest" description="Disordered" evidence="8">
    <location>
        <begin position="253"/>
        <end position="293"/>
    </location>
</feature>
<evidence type="ECO:0000256" key="1">
    <source>
        <dbReference type="ARBA" id="ARBA00004370"/>
    </source>
</evidence>
<evidence type="ECO:0000256" key="7">
    <source>
        <dbReference type="RuleBase" id="RU000405"/>
    </source>
</evidence>
<dbReference type="GO" id="GO:0001653">
    <property type="term" value="F:peptide receptor activity"/>
    <property type="evidence" value="ECO:0007669"/>
    <property type="project" value="TreeGrafter"/>
</dbReference>
<dbReference type="PROSITE" id="PS00452">
    <property type="entry name" value="GUANYLATE_CYCLASE_1"/>
    <property type="match status" value="1"/>
</dbReference>
<accession>A0AAD3DXQ8</accession>
<feature type="region of interest" description="Disordered" evidence="8">
    <location>
        <begin position="968"/>
        <end position="992"/>
    </location>
</feature>
<dbReference type="GO" id="GO:0005886">
    <property type="term" value="C:plasma membrane"/>
    <property type="evidence" value="ECO:0007669"/>
    <property type="project" value="TreeGrafter"/>
</dbReference>
<dbReference type="GO" id="GO:0035556">
    <property type="term" value="P:intracellular signal transduction"/>
    <property type="evidence" value="ECO:0007669"/>
    <property type="project" value="InterPro"/>
</dbReference>
<feature type="region of interest" description="Disordered" evidence="8">
    <location>
        <begin position="175"/>
        <end position="210"/>
    </location>
</feature>
<dbReference type="FunFam" id="3.30.70.1230:FF:000057">
    <property type="entry name" value="Guanylate cyclase"/>
    <property type="match status" value="1"/>
</dbReference>
<evidence type="ECO:0000256" key="2">
    <source>
        <dbReference type="ARBA" id="ARBA00022692"/>
    </source>
</evidence>
<dbReference type="Gene3D" id="3.30.70.1230">
    <property type="entry name" value="Nucleotide cyclase"/>
    <property type="match status" value="1"/>
</dbReference>
<feature type="compositionally biased region" description="Polar residues" evidence="8">
    <location>
        <begin position="191"/>
        <end position="204"/>
    </location>
</feature>
<feature type="compositionally biased region" description="Low complexity" evidence="8">
    <location>
        <begin position="94"/>
        <end position="108"/>
    </location>
</feature>
<dbReference type="Proteomes" id="UP001054857">
    <property type="component" value="Unassembled WGS sequence"/>
</dbReference>
<name>A0AAD3DXQ8_9CHLO</name>
<feature type="compositionally biased region" description="Basic residues" evidence="8">
    <location>
        <begin position="281"/>
        <end position="293"/>
    </location>
</feature>
<dbReference type="GO" id="GO:0007168">
    <property type="term" value="P:receptor guanylyl cyclase signaling pathway"/>
    <property type="evidence" value="ECO:0007669"/>
    <property type="project" value="TreeGrafter"/>
</dbReference>
<keyword evidence="5" id="KW-0472">Membrane</keyword>
<dbReference type="SMART" id="SM00044">
    <property type="entry name" value="CYCc"/>
    <property type="match status" value="1"/>
</dbReference>
<dbReference type="InterPro" id="IPR050401">
    <property type="entry name" value="Cyclic_nucleotide_synthase"/>
</dbReference>
<dbReference type="PROSITE" id="PS50125">
    <property type="entry name" value="GUANYLATE_CYCLASE_2"/>
    <property type="match status" value="1"/>
</dbReference>
<dbReference type="GO" id="GO:0000166">
    <property type="term" value="F:nucleotide binding"/>
    <property type="evidence" value="ECO:0007669"/>
    <property type="project" value="UniProtKB-KW"/>
</dbReference>
<dbReference type="Pfam" id="PF00211">
    <property type="entry name" value="Guanylate_cyc"/>
    <property type="match status" value="1"/>
</dbReference>
<feature type="region of interest" description="Disordered" evidence="8">
    <location>
        <begin position="37"/>
        <end position="67"/>
    </location>
</feature>
<dbReference type="CDD" id="cd07302">
    <property type="entry name" value="CHD"/>
    <property type="match status" value="1"/>
</dbReference>
<feature type="compositionally biased region" description="Polar residues" evidence="8">
    <location>
        <begin position="255"/>
        <end position="271"/>
    </location>
</feature>
<feature type="compositionally biased region" description="Low complexity" evidence="8">
    <location>
        <begin position="120"/>
        <end position="153"/>
    </location>
</feature>
<reference evidence="10 11" key="1">
    <citation type="journal article" date="2021" name="Sci. Rep.">
        <title>Genome sequencing of the multicellular alga Astrephomene provides insights into convergent evolution of germ-soma differentiation.</title>
        <authorList>
            <person name="Yamashita S."/>
            <person name="Yamamoto K."/>
            <person name="Matsuzaki R."/>
            <person name="Suzuki S."/>
            <person name="Yamaguchi H."/>
            <person name="Hirooka S."/>
            <person name="Minakuchi Y."/>
            <person name="Miyagishima S."/>
            <person name="Kawachi M."/>
            <person name="Toyoda A."/>
            <person name="Nozaki H."/>
        </authorList>
    </citation>
    <scope>NUCLEOTIDE SEQUENCE [LARGE SCALE GENOMIC DNA]</scope>
    <source>
        <strain evidence="10 11">NIES-4017</strain>
    </source>
</reference>
<feature type="compositionally biased region" description="Polar residues" evidence="8">
    <location>
        <begin position="310"/>
        <end position="322"/>
    </location>
</feature>
<dbReference type="PANTHER" id="PTHR11920">
    <property type="entry name" value="GUANYLYL CYCLASE"/>
    <property type="match status" value="1"/>
</dbReference>
<dbReference type="EMBL" id="BMAR01000027">
    <property type="protein sequence ID" value="GFR48999.1"/>
    <property type="molecule type" value="Genomic_DNA"/>
</dbReference>
<feature type="region of interest" description="Disordered" evidence="8">
    <location>
        <begin position="1"/>
        <end position="24"/>
    </location>
</feature>
<evidence type="ECO:0000259" key="9">
    <source>
        <dbReference type="PROSITE" id="PS50125"/>
    </source>
</evidence>
<dbReference type="InterPro" id="IPR001054">
    <property type="entry name" value="A/G_cyclase"/>
</dbReference>
<keyword evidence="11" id="KW-1185">Reference proteome</keyword>
<feature type="domain" description="Guanylate cyclase" evidence="9">
    <location>
        <begin position="734"/>
        <end position="877"/>
    </location>
</feature>
<comment type="caution">
    <text evidence="10">The sequence shown here is derived from an EMBL/GenBank/DDBJ whole genome shotgun (WGS) entry which is preliminary data.</text>
</comment>
<dbReference type="InterPro" id="IPR029787">
    <property type="entry name" value="Nucleotide_cyclase"/>
</dbReference>
<evidence type="ECO:0000256" key="4">
    <source>
        <dbReference type="ARBA" id="ARBA00022989"/>
    </source>
</evidence>
<comment type="subcellular location">
    <subcellularLocation>
        <location evidence="1">Membrane</location>
    </subcellularLocation>
</comment>
<organism evidence="10 11">
    <name type="scientific">Astrephomene gubernaculifera</name>
    <dbReference type="NCBI Taxonomy" id="47775"/>
    <lineage>
        <taxon>Eukaryota</taxon>
        <taxon>Viridiplantae</taxon>
        <taxon>Chlorophyta</taxon>
        <taxon>core chlorophytes</taxon>
        <taxon>Chlorophyceae</taxon>
        <taxon>CS clade</taxon>
        <taxon>Chlamydomonadales</taxon>
        <taxon>Astrephomenaceae</taxon>
        <taxon>Astrephomene</taxon>
    </lineage>
</organism>
<evidence type="ECO:0000313" key="10">
    <source>
        <dbReference type="EMBL" id="GFR48999.1"/>
    </source>
</evidence>
<keyword evidence="4" id="KW-1133">Transmembrane helix</keyword>
<protein>
    <recommendedName>
        <fullName evidence="9">Guanylate cyclase domain-containing protein</fullName>
    </recommendedName>
</protein>
<dbReference type="InterPro" id="IPR018297">
    <property type="entry name" value="A/G_cyclase_CS"/>
</dbReference>
<evidence type="ECO:0000256" key="8">
    <source>
        <dbReference type="SAM" id="MobiDB-lite"/>
    </source>
</evidence>
<dbReference type="GO" id="GO:0004016">
    <property type="term" value="F:adenylate cyclase activity"/>
    <property type="evidence" value="ECO:0007669"/>
    <property type="project" value="TreeGrafter"/>
</dbReference>
<gene>
    <name evidence="10" type="ORF">Agub_g11019</name>
</gene>
<keyword evidence="6 7" id="KW-0456">Lyase</keyword>
<sequence length="1095" mass="113592">MALFAAESSGPMAPHELSLSSSPAGAAYAAAALRDPFTRRSDTSRGGSQLHLGGGGGGGGSHREPFTLGGSLVRQFEGPLGRQLLAPEAPTPRLSQPLQHSPPQQPLSAEHSRQAVTAVQSGAPGGQQEQQGQGQQRQVQGQSQQQQQLNQQQQRSTGTWALSAAATVARHRASLRGRSLLRHSSIERTDSVSPRSTTTAQHNSSHQHHRSFAEIFRTLAFPRGSDVAPPAGRTRSSGNVSLGLGMLGTWVGSHTGRNLTGTPTSQHGSHTSHANSPGHSPSHHNPHHPQHHSSRLYARLYAHHHHNKHNQQPAHNQHNSHGPNHLRSGHQASADVEDSVDDVGSVRSAVGGVYASEKGSRSYTAARSNRSFVVPTPRIPSSPALPRVVAFASSLRHAPPPVQQLQQQMSLKRTSSRTSRVDSSHLDSRQLDSPTYIINMAMGAVVVGGGAGGGGQQGSRPDSAIASPTFTERQSGAVASGAMGTVVVTDERALQPSGGCAGPYMPMSRNSAGSGAVLPLSRQQLTSPAAGGGGGFQGSAPAVACGNAAGAADLRDAFLGAGAGQRLSVSGPAAAVASVATATGSDVVLSVAAGGQGEAEGSKAASTGVGGASDATVEVEAEEEVEGEGELEVECWQEVTATRTVDTATGQAVLLLTQVDVTAKVLAERHIARVSETEHRLLEEIFPRHVLAYMTEEGGPWAGHGGGSLHHRTAGWRPVVRDINKLATSHDEVTLLFADIQGFTPMCKILEPRVVMTFLNDLFTRFDRRLDEFGVYKVETIGDCYFVVGGLVQEDEDGMLTVREGGGRGDRQHAERVFMFAKAMLLAASQVTLPTTGCPVRMRIGIHSGPVVSGVVGQRMPRFCLFGDAVNTASRMESTGVAGCIHASDASWRLLSNEAWVPTGGIEVKGRGLMQTYLWAPPYADLPPESQAILQKCMQAATASGATMTSSAAATTSGAATNIAAGATAQQPMQRQGSRQEQGQQQQQRGRQAGWVDSVAACSQNGQDQVLLRNRSLVSTAAAAAAAAAASSTVASSIASCVGGGDGRSHGAAAAATAATATAVARMTAPATATSGSNVQDAAVDSCNTLAALLL</sequence>
<evidence type="ECO:0000256" key="3">
    <source>
        <dbReference type="ARBA" id="ARBA00022741"/>
    </source>
</evidence>
<evidence type="ECO:0000256" key="6">
    <source>
        <dbReference type="ARBA" id="ARBA00023239"/>
    </source>
</evidence>
<feature type="region of interest" description="Disordered" evidence="8">
    <location>
        <begin position="85"/>
        <end position="153"/>
    </location>
</feature>
<keyword evidence="3" id="KW-0547">Nucleotide-binding</keyword>
<keyword evidence="2" id="KW-0812">Transmembrane</keyword>
<comment type="similarity">
    <text evidence="7">Belongs to the adenylyl cyclase class-4/guanylyl cyclase family.</text>
</comment>
<evidence type="ECO:0000256" key="5">
    <source>
        <dbReference type="ARBA" id="ARBA00023136"/>
    </source>
</evidence>
<dbReference type="GO" id="GO:0004383">
    <property type="term" value="F:guanylate cyclase activity"/>
    <property type="evidence" value="ECO:0007669"/>
    <property type="project" value="TreeGrafter"/>
</dbReference>
<feature type="region of interest" description="Disordered" evidence="8">
    <location>
        <begin position="306"/>
        <end position="342"/>
    </location>
</feature>
<proteinExistence type="inferred from homology"/>
<evidence type="ECO:0000313" key="11">
    <source>
        <dbReference type="Proteomes" id="UP001054857"/>
    </source>
</evidence>